<evidence type="ECO:0000313" key="3">
    <source>
        <dbReference type="EMBL" id="GHH32455.1"/>
    </source>
</evidence>
<name>A0ABQ3M602_9PSEU</name>
<dbReference type="InterPro" id="IPR011010">
    <property type="entry name" value="DNA_brk_join_enz"/>
</dbReference>
<feature type="region of interest" description="Disordered" evidence="2">
    <location>
        <begin position="118"/>
        <end position="137"/>
    </location>
</feature>
<comment type="caution">
    <text evidence="3">The sequence shown here is derived from an EMBL/GenBank/DDBJ whole genome shotgun (WGS) entry which is preliminary data.</text>
</comment>
<gene>
    <name evidence="3" type="ORF">GCM10017774_13390</name>
</gene>
<evidence type="ECO:0008006" key="5">
    <source>
        <dbReference type="Google" id="ProtNLM"/>
    </source>
</evidence>
<dbReference type="Proteomes" id="UP000605568">
    <property type="component" value="Unassembled WGS sequence"/>
</dbReference>
<dbReference type="Gene3D" id="1.10.443.10">
    <property type="entry name" value="Intergrase catalytic core"/>
    <property type="match status" value="1"/>
</dbReference>
<organism evidence="3 4">
    <name type="scientific">Lentzea cavernae</name>
    <dbReference type="NCBI Taxonomy" id="2020703"/>
    <lineage>
        <taxon>Bacteria</taxon>
        <taxon>Bacillati</taxon>
        <taxon>Actinomycetota</taxon>
        <taxon>Actinomycetes</taxon>
        <taxon>Pseudonocardiales</taxon>
        <taxon>Pseudonocardiaceae</taxon>
        <taxon>Lentzea</taxon>
    </lineage>
</organism>
<reference evidence="4" key="1">
    <citation type="journal article" date="2019" name="Int. J. Syst. Evol. Microbiol.">
        <title>The Global Catalogue of Microorganisms (GCM) 10K type strain sequencing project: providing services to taxonomists for standard genome sequencing and annotation.</title>
        <authorList>
            <consortium name="The Broad Institute Genomics Platform"/>
            <consortium name="The Broad Institute Genome Sequencing Center for Infectious Disease"/>
            <person name="Wu L."/>
            <person name="Ma J."/>
        </authorList>
    </citation>
    <scope>NUCLEOTIDE SEQUENCE [LARGE SCALE GENOMIC DNA]</scope>
    <source>
        <strain evidence="4">CGMCC 4.7367</strain>
    </source>
</reference>
<evidence type="ECO:0000313" key="4">
    <source>
        <dbReference type="Proteomes" id="UP000605568"/>
    </source>
</evidence>
<dbReference type="EMBL" id="BNAR01000002">
    <property type="protein sequence ID" value="GHH32455.1"/>
    <property type="molecule type" value="Genomic_DNA"/>
</dbReference>
<accession>A0ABQ3M602</accession>
<dbReference type="SUPFAM" id="SSF56349">
    <property type="entry name" value="DNA breaking-rejoining enzymes"/>
    <property type="match status" value="1"/>
</dbReference>
<feature type="compositionally biased region" description="Basic and acidic residues" evidence="2">
    <location>
        <begin position="123"/>
        <end position="137"/>
    </location>
</feature>
<evidence type="ECO:0000256" key="2">
    <source>
        <dbReference type="SAM" id="MobiDB-lite"/>
    </source>
</evidence>
<proteinExistence type="predicted"/>
<sequence length="137" mass="16079">MTRRPDRQRAWLPAKAGNVKLGWRPLNPELHFHDLRHMHETWLIEDQVPRVVRLARLSHKRKDVDDNYSHVTDVMITRMLAGLQRRWEEDGDGRGSEETGRQRHERLGIANVFIRPCSPFAPRNDKRPADGIHRQAA</sequence>
<protein>
    <recommendedName>
        <fullName evidence="5">Phage integrase family protein</fullName>
    </recommendedName>
</protein>
<keyword evidence="1" id="KW-0233">DNA recombination</keyword>
<keyword evidence="4" id="KW-1185">Reference proteome</keyword>
<evidence type="ECO:0000256" key="1">
    <source>
        <dbReference type="ARBA" id="ARBA00023172"/>
    </source>
</evidence>
<feature type="region of interest" description="Disordered" evidence="2">
    <location>
        <begin position="87"/>
        <end position="106"/>
    </location>
</feature>
<dbReference type="InterPro" id="IPR013762">
    <property type="entry name" value="Integrase-like_cat_sf"/>
</dbReference>